<accession>A0A833VXN3</accession>
<keyword evidence="1" id="KW-0534">Nitrate assimilation</keyword>
<comment type="similarity">
    <text evidence="1">Belongs to the NAR2 family.</text>
</comment>
<evidence type="ECO:0000313" key="3">
    <source>
        <dbReference type="Proteomes" id="UP000623129"/>
    </source>
</evidence>
<organism evidence="2 3">
    <name type="scientific">Carex littledalei</name>
    <dbReference type="NCBI Taxonomy" id="544730"/>
    <lineage>
        <taxon>Eukaryota</taxon>
        <taxon>Viridiplantae</taxon>
        <taxon>Streptophyta</taxon>
        <taxon>Embryophyta</taxon>
        <taxon>Tracheophyta</taxon>
        <taxon>Spermatophyta</taxon>
        <taxon>Magnoliopsida</taxon>
        <taxon>Liliopsida</taxon>
        <taxon>Poales</taxon>
        <taxon>Cyperaceae</taxon>
        <taxon>Cyperoideae</taxon>
        <taxon>Cariceae</taxon>
        <taxon>Carex</taxon>
        <taxon>Carex subgen. Euthyceras</taxon>
    </lineage>
</organism>
<keyword evidence="3" id="KW-1185">Reference proteome</keyword>
<evidence type="ECO:0000256" key="1">
    <source>
        <dbReference type="PIRNR" id="PIRNR012939"/>
    </source>
</evidence>
<keyword evidence="1" id="KW-0732">Signal</keyword>
<comment type="function">
    <text evidence="1">Involved in nitrate transport.</text>
</comment>
<feature type="transmembrane region" description="Helical" evidence="1">
    <location>
        <begin position="174"/>
        <end position="196"/>
    </location>
</feature>
<sequence>MVGMGSSKTTIALLFLIVCYVGPSAATVLFSQLPKTLTVTASTKEGEVLHASKDKFTVTWALNNESLPAGTADSYKTVKVQLCYAPISQKDRGWRKTQDDLKKDKTCQFDVVELPYTSSGTHEYTIEEDIPSAYYFVRAYVLDASEKKVAYGQTTNKEKSTDIFQVVGITGRTMGIIISAGVFSAFSVAALIYLFLVETRKKNN</sequence>
<feature type="chain" id="PRO_5033202458" description="High-affinity nitrate transporter" evidence="1">
    <location>
        <begin position="27"/>
        <end position="204"/>
    </location>
</feature>
<reference evidence="2" key="1">
    <citation type="submission" date="2020-01" db="EMBL/GenBank/DDBJ databases">
        <title>Genome sequence of Kobresia littledalei, the first chromosome-level genome in the family Cyperaceae.</title>
        <authorList>
            <person name="Qu G."/>
        </authorList>
    </citation>
    <scope>NUCLEOTIDE SEQUENCE</scope>
    <source>
        <strain evidence="2">C.B.Clarke</strain>
        <tissue evidence="2">Leaf</tissue>
    </source>
</reference>
<dbReference type="GO" id="GO:0005886">
    <property type="term" value="C:plasma membrane"/>
    <property type="evidence" value="ECO:0007669"/>
    <property type="project" value="UniProtKB-UniRule"/>
</dbReference>
<dbReference type="Proteomes" id="UP000623129">
    <property type="component" value="Unassembled WGS sequence"/>
</dbReference>
<comment type="caution">
    <text evidence="2">The sequence shown here is derived from an EMBL/GenBank/DDBJ whole genome shotgun (WGS) entry which is preliminary data.</text>
</comment>
<dbReference type="AlphaFoldDB" id="A0A833VXN3"/>
<keyword evidence="1" id="KW-1133">Transmembrane helix</keyword>
<keyword evidence="1" id="KW-0812">Transmembrane</keyword>
<evidence type="ECO:0000313" key="2">
    <source>
        <dbReference type="EMBL" id="KAF3339973.1"/>
    </source>
</evidence>
<dbReference type="InterPro" id="IPR016605">
    <property type="entry name" value="Transptr_NO3_Nar2"/>
</dbReference>
<keyword evidence="1" id="KW-0472">Membrane</keyword>
<dbReference type="GO" id="GO:0042128">
    <property type="term" value="P:nitrate assimilation"/>
    <property type="evidence" value="ECO:0007669"/>
    <property type="project" value="UniProtKB-UniRule"/>
</dbReference>
<dbReference type="Pfam" id="PF16974">
    <property type="entry name" value="NAR2"/>
    <property type="match status" value="1"/>
</dbReference>
<dbReference type="GO" id="GO:0015112">
    <property type="term" value="F:nitrate transmembrane transporter activity"/>
    <property type="evidence" value="ECO:0007669"/>
    <property type="project" value="TreeGrafter"/>
</dbReference>
<dbReference type="GO" id="GO:0010167">
    <property type="term" value="P:response to nitrate"/>
    <property type="evidence" value="ECO:0007669"/>
    <property type="project" value="UniProtKB-UniRule"/>
</dbReference>
<feature type="signal peptide" evidence="1">
    <location>
        <begin position="1"/>
        <end position="26"/>
    </location>
</feature>
<dbReference type="OrthoDB" id="2015470at2759"/>
<proteinExistence type="inferred from homology"/>
<dbReference type="PANTHER" id="PTHR34806:SF1">
    <property type="entry name" value="HIGH-AFFINITY NITRATE TRANSPORTER 3.1"/>
    <property type="match status" value="1"/>
</dbReference>
<dbReference type="PANTHER" id="PTHR34806">
    <property type="entry name" value="HIGH-AFFINITY NITRATE TRANSPORTER 3.2"/>
    <property type="match status" value="1"/>
</dbReference>
<protein>
    <recommendedName>
        <fullName evidence="1">High-affinity nitrate transporter</fullName>
    </recommendedName>
</protein>
<name>A0A833VXN3_9POAL</name>
<gene>
    <name evidence="2" type="ORF">FCM35_KLT15744</name>
</gene>
<keyword evidence="1" id="KW-1003">Cell membrane</keyword>
<dbReference type="PIRSF" id="PIRSF012939">
    <property type="entry name" value="Transpt_NO3_Nar2"/>
    <property type="match status" value="1"/>
</dbReference>
<dbReference type="EMBL" id="SWLB01000003">
    <property type="protein sequence ID" value="KAF3339973.1"/>
    <property type="molecule type" value="Genomic_DNA"/>
</dbReference>